<feature type="region of interest" description="Disordered" evidence="1">
    <location>
        <begin position="135"/>
        <end position="198"/>
    </location>
</feature>
<feature type="transmembrane region" description="Helical" evidence="2">
    <location>
        <begin position="210"/>
        <end position="230"/>
    </location>
</feature>
<keyword evidence="3" id="KW-0732">Signal</keyword>
<evidence type="ECO:0008006" key="6">
    <source>
        <dbReference type="Google" id="ProtNLM"/>
    </source>
</evidence>
<evidence type="ECO:0000256" key="1">
    <source>
        <dbReference type="SAM" id="MobiDB-lite"/>
    </source>
</evidence>
<organism evidence="4 5">
    <name type="scientific">Crossiella cryophila</name>
    <dbReference type="NCBI Taxonomy" id="43355"/>
    <lineage>
        <taxon>Bacteria</taxon>
        <taxon>Bacillati</taxon>
        <taxon>Actinomycetota</taxon>
        <taxon>Actinomycetes</taxon>
        <taxon>Pseudonocardiales</taxon>
        <taxon>Pseudonocardiaceae</taxon>
        <taxon>Crossiella</taxon>
    </lineage>
</organism>
<dbReference type="RefSeq" id="WP_185009695.1">
    <property type="nucleotide sequence ID" value="NZ_BAAAUI010000007.1"/>
</dbReference>
<keyword evidence="5" id="KW-1185">Reference proteome</keyword>
<comment type="caution">
    <text evidence="4">The sequence shown here is derived from an EMBL/GenBank/DDBJ whole genome shotgun (WGS) entry which is preliminary data.</text>
</comment>
<feature type="chain" id="PRO_5038426718" description="LPXTG cell wall anchor domain-containing protein" evidence="3">
    <location>
        <begin position="27"/>
        <end position="239"/>
    </location>
</feature>
<evidence type="ECO:0000256" key="2">
    <source>
        <dbReference type="SAM" id="Phobius"/>
    </source>
</evidence>
<evidence type="ECO:0000313" key="4">
    <source>
        <dbReference type="EMBL" id="MBB4682408.1"/>
    </source>
</evidence>
<sequence length="239" mass="23948">MRPTTLSRLLALTLLLSAGLLGSAAAQPTATSAGDPRATAFPGNATTCAHANLPGQLITGQLTVNIATGSHLTITGVPLGLTVTGIVVKGGPGYNVYLPANLGLLPWPGLHSPLVGQNGNIPEISHWFACGQTQTTTKPTTSTTTKPYSSSATTKPGSSTASTTATTTSGGGTTSTSTAATTPRTTAPTSTPVPVPVADDDDLANTGFDGGWLIGLGAALVFAGGLVLGMTRLRTRRSR</sequence>
<protein>
    <recommendedName>
        <fullName evidence="6">LPXTG cell wall anchor domain-containing protein</fullName>
    </recommendedName>
</protein>
<proteinExistence type="predicted"/>
<evidence type="ECO:0000256" key="3">
    <source>
        <dbReference type="SAM" id="SignalP"/>
    </source>
</evidence>
<reference evidence="4 5" key="1">
    <citation type="submission" date="2020-08" db="EMBL/GenBank/DDBJ databases">
        <title>Sequencing the genomes of 1000 actinobacteria strains.</title>
        <authorList>
            <person name="Klenk H.-P."/>
        </authorList>
    </citation>
    <scope>NUCLEOTIDE SEQUENCE [LARGE SCALE GENOMIC DNA]</scope>
    <source>
        <strain evidence="4 5">DSM 44230</strain>
    </source>
</reference>
<gene>
    <name evidence="4" type="ORF">HNR67_008526</name>
</gene>
<accession>A0A7W7CJM4</accession>
<feature type="signal peptide" evidence="3">
    <location>
        <begin position="1"/>
        <end position="26"/>
    </location>
</feature>
<keyword evidence="2" id="KW-1133">Transmembrane helix</keyword>
<feature type="compositionally biased region" description="Low complexity" evidence="1">
    <location>
        <begin position="135"/>
        <end position="192"/>
    </location>
</feature>
<dbReference type="AlphaFoldDB" id="A0A7W7CJM4"/>
<dbReference type="Proteomes" id="UP000533598">
    <property type="component" value="Unassembled WGS sequence"/>
</dbReference>
<evidence type="ECO:0000313" key="5">
    <source>
        <dbReference type="Proteomes" id="UP000533598"/>
    </source>
</evidence>
<keyword evidence="2" id="KW-0472">Membrane</keyword>
<name>A0A7W7CJM4_9PSEU</name>
<dbReference type="EMBL" id="JACHMH010000001">
    <property type="protein sequence ID" value="MBB4682408.1"/>
    <property type="molecule type" value="Genomic_DNA"/>
</dbReference>
<keyword evidence="2" id="KW-0812">Transmembrane</keyword>